<dbReference type="RefSeq" id="WP_213363707.1">
    <property type="nucleotide sequence ID" value="NZ_BSFM01000021.1"/>
</dbReference>
<organism evidence="2 3">
    <name type="scientific">Ancylobacter defluvii</name>
    <dbReference type="NCBI Taxonomy" id="1282440"/>
    <lineage>
        <taxon>Bacteria</taxon>
        <taxon>Pseudomonadati</taxon>
        <taxon>Pseudomonadota</taxon>
        <taxon>Alphaproteobacteria</taxon>
        <taxon>Hyphomicrobiales</taxon>
        <taxon>Xanthobacteraceae</taxon>
        <taxon>Ancylobacter</taxon>
    </lineage>
</organism>
<keyword evidence="3" id="KW-1185">Reference proteome</keyword>
<evidence type="ECO:0008006" key="4">
    <source>
        <dbReference type="Google" id="ProtNLM"/>
    </source>
</evidence>
<reference evidence="2" key="2">
    <citation type="submission" date="2023-01" db="EMBL/GenBank/DDBJ databases">
        <authorList>
            <person name="Sun Q."/>
            <person name="Evtushenko L."/>
        </authorList>
    </citation>
    <scope>NUCLEOTIDE SEQUENCE</scope>
    <source>
        <strain evidence="2">VKM B-2789</strain>
    </source>
</reference>
<dbReference type="Proteomes" id="UP001143330">
    <property type="component" value="Unassembled WGS sequence"/>
</dbReference>
<evidence type="ECO:0000313" key="3">
    <source>
        <dbReference type="Proteomes" id="UP001143330"/>
    </source>
</evidence>
<reference evidence="2" key="1">
    <citation type="journal article" date="2014" name="Int. J. Syst. Evol. Microbiol.">
        <title>Complete genome sequence of Corynebacterium casei LMG S-19264T (=DSM 44701T), isolated from a smear-ripened cheese.</title>
        <authorList>
            <consortium name="US DOE Joint Genome Institute (JGI-PGF)"/>
            <person name="Walter F."/>
            <person name="Albersmeier A."/>
            <person name="Kalinowski J."/>
            <person name="Ruckert C."/>
        </authorList>
    </citation>
    <scope>NUCLEOTIDE SEQUENCE</scope>
    <source>
        <strain evidence="2">VKM B-2789</strain>
    </source>
</reference>
<feature type="region of interest" description="Disordered" evidence="1">
    <location>
        <begin position="196"/>
        <end position="223"/>
    </location>
</feature>
<dbReference type="AlphaFoldDB" id="A0A9W6K1U6"/>
<sequence length="223" mass="24881">MTLRLDWVGHDAALYACRHWHYSRAVPAGRLIVVGVWENDRFIGVVIFSRGATPSIGMPYRLDQRSICELTRVALDRHQAAVSRILSIALRMLRRRCPGIRMVISYAAGEQGHHGGIYQAGGWIYEGPMESHGFIVKGVFQHARSIGSRYGTGSQRLSWLQANVDPTARKVVGLVRHKYLMPLDETMRRQVAPLSKQYPKRAKQATDEHPSSGGGAAPTRALQ</sequence>
<gene>
    <name evidence="2" type="ORF">GCM10017653_47430</name>
</gene>
<accession>A0A9W6K1U6</accession>
<dbReference type="EMBL" id="BSFM01000021">
    <property type="protein sequence ID" value="GLK86673.1"/>
    <property type="molecule type" value="Genomic_DNA"/>
</dbReference>
<dbReference type="InterPro" id="IPR057895">
    <property type="entry name" value="Mom"/>
</dbReference>
<proteinExistence type="predicted"/>
<evidence type="ECO:0000313" key="2">
    <source>
        <dbReference type="EMBL" id="GLK86673.1"/>
    </source>
</evidence>
<name>A0A9W6K1U6_9HYPH</name>
<evidence type="ECO:0000256" key="1">
    <source>
        <dbReference type="SAM" id="MobiDB-lite"/>
    </source>
</evidence>
<dbReference type="Pfam" id="PF25680">
    <property type="entry name" value="Mom"/>
    <property type="match status" value="1"/>
</dbReference>
<comment type="caution">
    <text evidence="2">The sequence shown here is derived from an EMBL/GenBank/DDBJ whole genome shotgun (WGS) entry which is preliminary data.</text>
</comment>
<protein>
    <recommendedName>
        <fullName evidence="4">Protein Mom</fullName>
    </recommendedName>
</protein>